<gene>
    <name evidence="5" type="ORF">FOMPIDRAFT_127544</name>
</gene>
<dbReference type="PANTHER" id="PTHR35897:SF1">
    <property type="entry name" value="METHYLTRANSFERASE AUSD"/>
    <property type="match status" value="1"/>
</dbReference>
<dbReference type="InterPro" id="IPR029063">
    <property type="entry name" value="SAM-dependent_MTases_sf"/>
</dbReference>
<dbReference type="InParanoid" id="S8E8Y1"/>
<comment type="pathway">
    <text evidence="1">Secondary metabolite biosynthesis.</text>
</comment>
<evidence type="ECO:0000313" key="5">
    <source>
        <dbReference type="EMBL" id="EPS99768.1"/>
    </source>
</evidence>
<dbReference type="STRING" id="743788.S8E8Y1"/>
<dbReference type="GO" id="GO:0016740">
    <property type="term" value="F:transferase activity"/>
    <property type="evidence" value="ECO:0007669"/>
    <property type="project" value="UniProtKB-KW"/>
</dbReference>
<evidence type="ECO:0000313" key="6">
    <source>
        <dbReference type="Proteomes" id="UP000015241"/>
    </source>
</evidence>
<evidence type="ECO:0000256" key="4">
    <source>
        <dbReference type="ARBA" id="ARBA00038314"/>
    </source>
</evidence>
<dbReference type="OrthoDB" id="2094832at2759"/>
<evidence type="ECO:0008006" key="7">
    <source>
        <dbReference type="Google" id="ProtNLM"/>
    </source>
</evidence>
<keyword evidence="6" id="KW-1185">Reference proteome</keyword>
<comment type="similarity">
    <text evidence="4">Belongs to the class I-like SAM-binding methyltransferase superfamily.</text>
</comment>
<organism evidence="5 6">
    <name type="scientific">Fomitopsis schrenkii</name>
    <name type="common">Brown rot fungus</name>
    <dbReference type="NCBI Taxonomy" id="2126942"/>
    <lineage>
        <taxon>Eukaryota</taxon>
        <taxon>Fungi</taxon>
        <taxon>Dikarya</taxon>
        <taxon>Basidiomycota</taxon>
        <taxon>Agaricomycotina</taxon>
        <taxon>Agaricomycetes</taxon>
        <taxon>Polyporales</taxon>
        <taxon>Fomitopsis</taxon>
    </lineage>
</organism>
<evidence type="ECO:0000256" key="3">
    <source>
        <dbReference type="ARBA" id="ARBA00022691"/>
    </source>
</evidence>
<evidence type="ECO:0000256" key="2">
    <source>
        <dbReference type="ARBA" id="ARBA00022679"/>
    </source>
</evidence>
<dbReference type="HOGENOM" id="CLU_051542_1_1_1"/>
<dbReference type="eggNOG" id="ENOG502S21N">
    <property type="taxonomic scope" value="Eukaryota"/>
</dbReference>
<evidence type="ECO:0000256" key="1">
    <source>
        <dbReference type="ARBA" id="ARBA00005179"/>
    </source>
</evidence>
<dbReference type="SUPFAM" id="SSF53335">
    <property type="entry name" value="S-adenosyl-L-methionine-dependent methyltransferases"/>
    <property type="match status" value="1"/>
</dbReference>
<dbReference type="Gene3D" id="3.40.50.150">
    <property type="entry name" value="Vaccinia Virus protein VP39"/>
    <property type="match status" value="1"/>
</dbReference>
<keyword evidence="3" id="KW-0949">S-adenosyl-L-methionine</keyword>
<dbReference type="Proteomes" id="UP000015241">
    <property type="component" value="Unassembled WGS sequence"/>
</dbReference>
<accession>S8E8Y1</accession>
<keyword evidence="2" id="KW-0808">Transferase</keyword>
<proteinExistence type="inferred from homology"/>
<reference evidence="5 6" key="1">
    <citation type="journal article" date="2012" name="Science">
        <title>The Paleozoic origin of enzymatic lignin decomposition reconstructed from 31 fungal genomes.</title>
        <authorList>
            <person name="Floudas D."/>
            <person name="Binder M."/>
            <person name="Riley R."/>
            <person name="Barry K."/>
            <person name="Blanchette R.A."/>
            <person name="Henrissat B."/>
            <person name="Martinez A.T."/>
            <person name="Otillar R."/>
            <person name="Spatafora J.W."/>
            <person name="Yadav J.S."/>
            <person name="Aerts A."/>
            <person name="Benoit I."/>
            <person name="Boyd A."/>
            <person name="Carlson A."/>
            <person name="Copeland A."/>
            <person name="Coutinho P.M."/>
            <person name="de Vries R.P."/>
            <person name="Ferreira P."/>
            <person name="Findley K."/>
            <person name="Foster B."/>
            <person name="Gaskell J."/>
            <person name="Glotzer D."/>
            <person name="Gorecki P."/>
            <person name="Heitman J."/>
            <person name="Hesse C."/>
            <person name="Hori C."/>
            <person name="Igarashi K."/>
            <person name="Jurgens J.A."/>
            <person name="Kallen N."/>
            <person name="Kersten P."/>
            <person name="Kohler A."/>
            <person name="Kuees U."/>
            <person name="Kumar T.K.A."/>
            <person name="Kuo A."/>
            <person name="LaButti K."/>
            <person name="Larrondo L.F."/>
            <person name="Lindquist E."/>
            <person name="Ling A."/>
            <person name="Lombard V."/>
            <person name="Lucas S."/>
            <person name="Lundell T."/>
            <person name="Martin R."/>
            <person name="McLaughlin D.J."/>
            <person name="Morgenstern I."/>
            <person name="Morin E."/>
            <person name="Murat C."/>
            <person name="Nagy L.G."/>
            <person name="Nolan M."/>
            <person name="Ohm R.A."/>
            <person name="Patyshakuliyeva A."/>
            <person name="Rokas A."/>
            <person name="Ruiz-Duenas F.J."/>
            <person name="Sabat G."/>
            <person name="Salamov A."/>
            <person name="Samejima M."/>
            <person name="Schmutz J."/>
            <person name="Slot J.C."/>
            <person name="St John F."/>
            <person name="Stenlid J."/>
            <person name="Sun H."/>
            <person name="Sun S."/>
            <person name="Syed K."/>
            <person name="Tsang A."/>
            <person name="Wiebenga A."/>
            <person name="Young D."/>
            <person name="Pisabarro A."/>
            <person name="Eastwood D.C."/>
            <person name="Martin F."/>
            <person name="Cullen D."/>
            <person name="Grigoriev I.V."/>
            <person name="Hibbett D.S."/>
        </authorList>
    </citation>
    <scope>NUCLEOTIDE SEQUENCE</scope>
    <source>
        <strain evidence="6">FP-58527</strain>
    </source>
</reference>
<name>S8E8Y1_FOMSC</name>
<dbReference type="InterPro" id="IPR051654">
    <property type="entry name" value="Meroterpenoid_MTases"/>
</dbReference>
<dbReference type="EMBL" id="KE504154">
    <property type="protein sequence ID" value="EPS99768.1"/>
    <property type="molecule type" value="Genomic_DNA"/>
</dbReference>
<sequence length="294" mass="33150">MSLPVPKPLDESYYHLDDDELVFYKSQTGITDEHTLKEHISAVQEDAYEVFPYPCILRFAFTRLKISRLSAYPKLLALGKEHDGAIFLDIGCCFGNDVRKAIADGYPMQNCVASDLEPDFWRLGHRLFNSAPESFPVPFVPGDAFDQDFLKQVPPFYEVPETSAPQLSALTALTPLLGHVSAIHASSLFHLFDEERQFQLARSLGGLLSPQPGSLIFGQHNARPEKGFRVEQGELGRTGAYMFCHSPETWTELWDGDIFDKGTVKVDVELKETHRRDLVPGAKLYDLDWSVTRL</sequence>
<protein>
    <recommendedName>
        <fullName evidence="7">Methyltransferase domain-containing protein</fullName>
    </recommendedName>
</protein>
<dbReference type="PANTHER" id="PTHR35897">
    <property type="entry name" value="METHYLTRANSFERASE AUSD"/>
    <property type="match status" value="1"/>
</dbReference>
<dbReference type="AlphaFoldDB" id="S8E8Y1"/>